<dbReference type="PANTHER" id="PTHR11735:SF6">
    <property type="entry name" value="TRNA N6-ADENOSINE THREONYLCARBAMOYLTRANSFERASE, MITOCHONDRIAL"/>
    <property type="match status" value="1"/>
</dbReference>
<feature type="binding site" evidence="8">
    <location>
        <position position="124"/>
    </location>
    <ligand>
        <name>Fe cation</name>
        <dbReference type="ChEBI" id="CHEBI:24875"/>
    </ligand>
</feature>
<dbReference type="GO" id="GO:0061711">
    <property type="term" value="F:tRNA N(6)-L-threonylcarbamoyladenine synthase activity"/>
    <property type="evidence" value="ECO:0007669"/>
    <property type="project" value="UniProtKB-EC"/>
</dbReference>
<name>A0AAW9DQ01_ACIAO</name>
<dbReference type="Pfam" id="PF00814">
    <property type="entry name" value="TsaD"/>
    <property type="match status" value="1"/>
</dbReference>
<organism evidence="10 11">
    <name type="scientific">Acidiphilium acidophilum</name>
    <name type="common">Thiobacillus acidophilus</name>
    <dbReference type="NCBI Taxonomy" id="76588"/>
    <lineage>
        <taxon>Bacteria</taxon>
        <taxon>Pseudomonadati</taxon>
        <taxon>Pseudomonadota</taxon>
        <taxon>Alphaproteobacteria</taxon>
        <taxon>Acetobacterales</taxon>
        <taxon>Acidocellaceae</taxon>
        <taxon>Acidiphilium</taxon>
    </lineage>
</organism>
<dbReference type="InterPro" id="IPR000905">
    <property type="entry name" value="Gcp-like_dom"/>
</dbReference>
<keyword evidence="3 8" id="KW-0819">tRNA processing</keyword>
<comment type="function">
    <text evidence="8">Required for the formation of a threonylcarbamoyl group on adenosine at position 37 (t(6)A37) in tRNAs that read codons beginning with adenine. Is involved in the transfer of the threonylcarbamoyl moiety of threonylcarbamoyl-AMP (TC-AMP) to the N6 group of A37, together with TsaE and TsaB. TsaD likely plays a direct catalytic role in this reaction.</text>
</comment>
<dbReference type="NCBIfam" id="TIGR03723">
    <property type="entry name" value="T6A_TsaD_YgjD"/>
    <property type="match status" value="1"/>
</dbReference>
<dbReference type="InterPro" id="IPR017861">
    <property type="entry name" value="KAE1/TsaD"/>
</dbReference>
<feature type="binding site" evidence="8">
    <location>
        <position position="200"/>
    </location>
    <ligand>
        <name>substrate</name>
    </ligand>
</feature>
<comment type="cofactor">
    <cofactor evidence="8">
        <name>Fe(2+)</name>
        <dbReference type="ChEBI" id="CHEBI:29033"/>
    </cofactor>
    <text evidence="8">Binds 1 Fe(2+) ion per subunit.</text>
</comment>
<keyword evidence="4 8" id="KW-0479">Metal-binding</keyword>
<dbReference type="SUPFAM" id="SSF53067">
    <property type="entry name" value="Actin-like ATPase domain"/>
    <property type="match status" value="1"/>
</dbReference>
<dbReference type="EMBL" id="JAWXYB010000018">
    <property type="protein sequence ID" value="MDX5931078.1"/>
    <property type="molecule type" value="Genomic_DNA"/>
</dbReference>
<feature type="binding site" evidence="8">
    <location>
        <position position="320"/>
    </location>
    <ligand>
        <name>Fe cation</name>
        <dbReference type="ChEBI" id="CHEBI:24875"/>
    </ligand>
</feature>
<dbReference type="InterPro" id="IPR043129">
    <property type="entry name" value="ATPase_NBD"/>
</dbReference>
<accession>A0AAW9DQ01</accession>
<dbReference type="PANTHER" id="PTHR11735">
    <property type="entry name" value="TRNA N6-ADENOSINE THREONYLCARBAMOYLTRANSFERASE"/>
    <property type="match status" value="1"/>
</dbReference>
<dbReference type="EC" id="2.3.1.234" evidence="8"/>
<dbReference type="HAMAP" id="MF_01445">
    <property type="entry name" value="TsaD"/>
    <property type="match status" value="1"/>
</dbReference>
<evidence type="ECO:0000259" key="9">
    <source>
        <dbReference type="Pfam" id="PF00814"/>
    </source>
</evidence>
<evidence type="ECO:0000256" key="3">
    <source>
        <dbReference type="ARBA" id="ARBA00022694"/>
    </source>
</evidence>
<evidence type="ECO:0000313" key="11">
    <source>
        <dbReference type="Proteomes" id="UP001279553"/>
    </source>
</evidence>
<keyword evidence="2 8" id="KW-0808">Transferase</keyword>
<proteinExistence type="inferred from homology"/>
<evidence type="ECO:0000256" key="4">
    <source>
        <dbReference type="ARBA" id="ARBA00022723"/>
    </source>
</evidence>
<dbReference type="InterPro" id="IPR022450">
    <property type="entry name" value="TsaD"/>
</dbReference>
<comment type="similarity">
    <text evidence="8">Belongs to the KAE1 / TsaD family.</text>
</comment>
<comment type="subcellular location">
    <subcellularLocation>
        <location evidence="8">Cytoplasm</location>
    </subcellularLocation>
</comment>
<evidence type="ECO:0000256" key="2">
    <source>
        <dbReference type="ARBA" id="ARBA00022679"/>
    </source>
</evidence>
<sequence length="369" mass="37405">MSVSDDTNGRDPPAMMLGIESSCDETACAVLDGEGRVRAEIVASQIADHAPFGGVVPEIAARAHLAALAPMVRAALAEAGIAARDLSGIAATVGPGLIGGLIVGAGFAKGMALATGAAFYAINHLEAHALTARLPGIAARAPDFPYLLLLVSGGHTALIAVEAVGRYRRLGTTLDDAAGEVFDKVAKLLGLGYPGGPALEALAAEGDPARFTLPRPLLGRAGCDFSFSGLKTAVAQIVSRLPPGSLPRGMAADIAASFQAAVVEAMADRLSHALAMMPDATCVVVAGGVASNRAIRGRLEATATAGGLTLIAPPLRLCTDNATMVAWAAIERRRAGYSSDDLAAHCRPRWPLDGAVQSLIAGKAVSVAV</sequence>
<dbReference type="PRINTS" id="PR00789">
    <property type="entry name" value="OSIALOPTASE"/>
</dbReference>
<feature type="domain" description="Gcp-like" evidence="9">
    <location>
        <begin position="37"/>
        <end position="327"/>
    </location>
</feature>
<evidence type="ECO:0000256" key="1">
    <source>
        <dbReference type="ARBA" id="ARBA00022490"/>
    </source>
</evidence>
<feature type="binding site" evidence="8">
    <location>
        <position position="183"/>
    </location>
    <ligand>
        <name>substrate</name>
    </ligand>
</feature>
<keyword evidence="5 8" id="KW-0408">Iron</keyword>
<dbReference type="GO" id="GO:0005506">
    <property type="term" value="F:iron ion binding"/>
    <property type="evidence" value="ECO:0007669"/>
    <property type="project" value="UniProtKB-UniRule"/>
</dbReference>
<comment type="caution">
    <text evidence="10">The sequence shown here is derived from an EMBL/GenBank/DDBJ whole genome shotgun (WGS) entry which is preliminary data.</text>
</comment>
<dbReference type="GO" id="GO:0002949">
    <property type="term" value="P:tRNA threonylcarbamoyladenosine modification"/>
    <property type="evidence" value="ECO:0007669"/>
    <property type="project" value="UniProtKB-UniRule"/>
</dbReference>
<dbReference type="FunFam" id="3.30.420.40:FF:000040">
    <property type="entry name" value="tRNA N6-adenosine threonylcarbamoyltransferase"/>
    <property type="match status" value="1"/>
</dbReference>
<comment type="catalytic activity">
    <reaction evidence="7 8">
        <text>L-threonylcarbamoyladenylate + adenosine(37) in tRNA = N(6)-L-threonylcarbamoyladenosine(37) in tRNA + AMP + H(+)</text>
        <dbReference type="Rhea" id="RHEA:37059"/>
        <dbReference type="Rhea" id="RHEA-COMP:10162"/>
        <dbReference type="Rhea" id="RHEA-COMP:10163"/>
        <dbReference type="ChEBI" id="CHEBI:15378"/>
        <dbReference type="ChEBI" id="CHEBI:73682"/>
        <dbReference type="ChEBI" id="CHEBI:74411"/>
        <dbReference type="ChEBI" id="CHEBI:74418"/>
        <dbReference type="ChEBI" id="CHEBI:456215"/>
        <dbReference type="EC" id="2.3.1.234"/>
    </reaction>
</comment>
<dbReference type="NCBIfam" id="TIGR00329">
    <property type="entry name" value="gcp_kae1"/>
    <property type="match status" value="1"/>
</dbReference>
<keyword evidence="1 8" id="KW-0963">Cytoplasm</keyword>
<feature type="binding site" evidence="8">
    <location>
        <begin position="150"/>
        <end position="154"/>
    </location>
    <ligand>
        <name>substrate</name>
    </ligand>
</feature>
<dbReference type="Proteomes" id="UP001279553">
    <property type="component" value="Unassembled WGS sequence"/>
</dbReference>
<feature type="binding site" evidence="8">
    <location>
        <position position="292"/>
    </location>
    <ligand>
        <name>substrate</name>
    </ligand>
</feature>
<protein>
    <recommendedName>
        <fullName evidence="8">tRNA N6-adenosine threonylcarbamoyltransferase</fullName>
        <ecNumber evidence="8">2.3.1.234</ecNumber>
    </recommendedName>
    <alternativeName>
        <fullName evidence="8">N6-L-threonylcarbamoyladenine synthase</fullName>
        <shortName evidence="8">t(6)A synthase</shortName>
    </alternativeName>
    <alternativeName>
        <fullName evidence="8">t(6)A37 threonylcarbamoyladenosine biosynthesis protein TsaD</fullName>
    </alternativeName>
    <alternativeName>
        <fullName evidence="8">tRNA threonylcarbamoyladenosine biosynthesis protein TsaD</fullName>
    </alternativeName>
</protein>
<gene>
    <name evidence="8 10" type="primary">tsaD</name>
    <name evidence="10" type="ORF">SIL87_09915</name>
</gene>
<dbReference type="AlphaFoldDB" id="A0AAW9DQ01"/>
<evidence type="ECO:0000313" key="10">
    <source>
        <dbReference type="EMBL" id="MDX5931078.1"/>
    </source>
</evidence>
<keyword evidence="11" id="KW-1185">Reference proteome</keyword>
<evidence type="ECO:0000256" key="6">
    <source>
        <dbReference type="ARBA" id="ARBA00023315"/>
    </source>
</evidence>
<keyword evidence="6 8" id="KW-0012">Acyltransferase</keyword>
<reference evidence="10 11" key="1">
    <citation type="submission" date="2023-11" db="EMBL/GenBank/DDBJ databases">
        <title>MicrobeMod: A computational toolkit for identifying prokaryotic methylation and restriction-modification with nanopore sequencing.</title>
        <authorList>
            <person name="Crits-Christoph A."/>
            <person name="Kang S.C."/>
            <person name="Lee H."/>
            <person name="Ostrov N."/>
        </authorList>
    </citation>
    <scope>NUCLEOTIDE SEQUENCE [LARGE SCALE GENOMIC DNA]</scope>
    <source>
        <strain evidence="10 11">DSMZ 700</strain>
    </source>
</reference>
<dbReference type="Gene3D" id="3.30.420.40">
    <property type="match status" value="2"/>
</dbReference>
<evidence type="ECO:0000256" key="8">
    <source>
        <dbReference type="HAMAP-Rule" id="MF_01445"/>
    </source>
</evidence>
<feature type="binding site" evidence="8">
    <location>
        <position position="128"/>
    </location>
    <ligand>
        <name>Fe cation</name>
        <dbReference type="ChEBI" id="CHEBI:24875"/>
    </ligand>
</feature>
<dbReference type="RefSeq" id="WP_319613995.1">
    <property type="nucleotide sequence ID" value="NZ_JAWXYB010000018.1"/>
</dbReference>
<evidence type="ECO:0000256" key="7">
    <source>
        <dbReference type="ARBA" id="ARBA00048117"/>
    </source>
</evidence>
<feature type="binding site" evidence="8">
    <location>
        <position position="196"/>
    </location>
    <ligand>
        <name>substrate</name>
    </ligand>
</feature>
<evidence type="ECO:0000256" key="5">
    <source>
        <dbReference type="ARBA" id="ARBA00023004"/>
    </source>
</evidence>
<dbReference type="GO" id="GO:0005737">
    <property type="term" value="C:cytoplasm"/>
    <property type="evidence" value="ECO:0007669"/>
    <property type="project" value="UniProtKB-SubCell"/>
</dbReference>